<evidence type="ECO:0000313" key="9">
    <source>
        <dbReference type="EMBL" id="PKY51595.1"/>
    </source>
</evidence>
<comment type="caution">
    <text evidence="9">The sequence shown here is derived from an EMBL/GenBank/DDBJ whole genome shotgun (WGS) entry which is preliminary data.</text>
</comment>
<keyword evidence="5 7" id="KW-0472">Membrane</keyword>
<evidence type="ECO:0000256" key="4">
    <source>
        <dbReference type="ARBA" id="ARBA00022989"/>
    </source>
</evidence>
<dbReference type="GO" id="GO:0005886">
    <property type="term" value="C:plasma membrane"/>
    <property type="evidence" value="ECO:0007669"/>
    <property type="project" value="TreeGrafter"/>
</dbReference>
<keyword evidence="10" id="KW-1185">Reference proteome</keyword>
<accession>A0A2I1GY89</accession>
<feature type="transmembrane region" description="Helical" evidence="7">
    <location>
        <begin position="922"/>
        <end position="941"/>
    </location>
</feature>
<evidence type="ECO:0000256" key="5">
    <source>
        <dbReference type="ARBA" id="ARBA00023136"/>
    </source>
</evidence>
<feature type="transmembrane region" description="Helical" evidence="7">
    <location>
        <begin position="818"/>
        <end position="837"/>
    </location>
</feature>
<dbReference type="Gene3D" id="2.130.10.10">
    <property type="entry name" value="YVTN repeat-like/Quinoprotein amine dehydrogenase"/>
    <property type="match status" value="1"/>
</dbReference>
<keyword evidence="6" id="KW-0175">Coiled coil</keyword>
<proteinExistence type="predicted"/>
<dbReference type="Pfam" id="PF00520">
    <property type="entry name" value="Ion_trans"/>
    <property type="match status" value="1"/>
</dbReference>
<keyword evidence="2 7" id="KW-0812">Transmembrane</keyword>
<feature type="transmembrane region" description="Helical" evidence="7">
    <location>
        <begin position="849"/>
        <end position="867"/>
    </location>
</feature>
<gene>
    <name evidence="9" type="ORF">RhiirA4_468729</name>
</gene>
<dbReference type="VEuPathDB" id="FungiDB:RhiirA1_453319"/>
<feature type="transmembrane region" description="Helical" evidence="7">
    <location>
        <begin position="1056"/>
        <end position="1083"/>
    </location>
</feature>
<keyword evidence="4 7" id="KW-1133">Transmembrane helix</keyword>
<protein>
    <recommendedName>
        <fullName evidence="8">Ion transport domain-containing protein</fullName>
    </recommendedName>
</protein>
<dbReference type="VEuPathDB" id="FungiDB:FUN_007755"/>
<evidence type="ECO:0000313" key="10">
    <source>
        <dbReference type="Proteomes" id="UP000234323"/>
    </source>
</evidence>
<feature type="transmembrane region" description="Helical" evidence="7">
    <location>
        <begin position="879"/>
        <end position="902"/>
    </location>
</feature>
<dbReference type="EMBL" id="LLXI01001049">
    <property type="protein sequence ID" value="PKY51595.1"/>
    <property type="molecule type" value="Genomic_DNA"/>
</dbReference>
<reference evidence="9 10" key="1">
    <citation type="submission" date="2015-10" db="EMBL/GenBank/DDBJ databases">
        <title>Genome analyses suggest a sexual origin of heterokaryosis in a supposedly ancient asexual fungus.</title>
        <authorList>
            <person name="Ropars J."/>
            <person name="Sedzielewska K."/>
            <person name="Noel J."/>
            <person name="Charron P."/>
            <person name="Farinelli L."/>
            <person name="Marton T."/>
            <person name="Kruger M."/>
            <person name="Pelin A."/>
            <person name="Brachmann A."/>
            <person name="Corradi N."/>
        </authorList>
    </citation>
    <scope>NUCLEOTIDE SEQUENCE [LARGE SCALE GENOMIC DNA]</scope>
    <source>
        <strain evidence="9 10">A4</strain>
    </source>
</reference>
<evidence type="ECO:0000256" key="3">
    <source>
        <dbReference type="ARBA" id="ARBA00022737"/>
    </source>
</evidence>
<feature type="transmembrane region" description="Helical" evidence="7">
    <location>
        <begin position="701"/>
        <end position="723"/>
    </location>
</feature>
<dbReference type="AlphaFoldDB" id="A0A2I1GY89"/>
<dbReference type="InterPro" id="IPR024862">
    <property type="entry name" value="TRPV"/>
</dbReference>
<keyword evidence="3" id="KW-0677">Repeat</keyword>
<dbReference type="VEuPathDB" id="FungiDB:RhiirFUN_006482"/>
<sequence length="1228" mass="145579">MREISIKIDKDNDINKPHNGKHITMIEVSPKGKYLVTYSEENKTIASWNVEDVNEGQLKSDYQHIIDEHVEIVRKICVSDDKILAYIWGFNNYVNIINKLKIIDMNNHKEIELNLDIFSNSYYHCSFNLKGEFIFCSDVLNRYGTYHKIIWIYSTQTKNNKWTCKRIYKIPNDSELLDISKYDSEKIYLFSNNNFYEWNILTEKIIKLFGNETYKEKYESDFIWCIKKDFRISSNEKFICLRIKNKIIVYSIDLNIPIFSLDINNDIIQSYNFMNLPDLYPLVLNLSFPNELTQDTLLNNRIWNSIMKYCWKNSQLPKELQTENLPILSLLTNKHIFGILDGYIWKIKLEERTSKMSFLYENYDELSNEPDKIIKSLNSDELNNVNSIITDSEISDADKIIDSNGCNDNKEIYEDLNTHLFNPYTDTIRKWLKNKPNNQMEKLTIKWKVNGVKLKLLVLKKISFNEQNKWKLICVRTDKFNLQGNYSNNSYEQNDLFTIYNIKLNENYITILTNIGLLIYHFDENNESISLNYFCYMNSDEHDMQYYKKMLSKPTLPLPNHDSFKLSDAWISYVKNNKESLLKYGIELLSFAIKEHKLKLIDDIYEKCMIYFKDDLKNNVMFLSIITTSIPLLNEYYPEYILKYSLETIMIIDSSFYDIKHQYNNLHLYSFQYPQIINLTRSILWTKCIVLSYKIFHKLNLLFFTIIFIIQNLIMTFLIYSIFPISFSISYILTKYHFINDFKSFNGASSGVKITPTPTITFMIPYIKFVNYPKDYDWLLEIIMPQSSPFVKTISDDIYKTWNGEAIINFKWNTFGKYYYLIIWATFMALLGCFTTAATIPQQYIDKDVQVQLLVASIILGLIHLSFEIRQIIYNPIKWIRNFWNIFNILACVLPIFSAAHWLQTDDKHVKLLSFSCLFLDIKFLLFFRVFESFGVYFAIIISVAKQIISFIVVLFIIIISFAHSFYIMLSPIDTNFSFDNRVINNDPNNPWNIVPTYGKVLDDGTIDSNPYIIQLPNENTNMFISYQSALFAMYKFLTGDSSSLSNWSYMNNPSIVILSVLFSLLIVVYLMNLFIGLLNIAIDKDNDRVSYLKQKAEILAEIELFYLLPHQRRWKEWFPEVIYYYANVDKTREEIKKLISDGQWNADVFSEMREDLLKKLNIQNYKTDQKLLKEIQEKQEADQKLLKEMQEKNETDQKLLKELQEKHENDQKLLKEIREILLNKTMI</sequence>
<name>A0A2I1GY89_9GLOM</name>
<comment type="subcellular location">
    <subcellularLocation>
        <location evidence="1">Membrane</location>
        <topology evidence="1">Multi-pass membrane protein</topology>
    </subcellularLocation>
</comment>
<dbReference type="PANTHER" id="PTHR10582">
    <property type="entry name" value="TRANSIENT RECEPTOR POTENTIAL ION CHANNEL PROTEIN"/>
    <property type="match status" value="1"/>
</dbReference>
<organism evidence="9 10">
    <name type="scientific">Rhizophagus irregularis</name>
    <dbReference type="NCBI Taxonomy" id="588596"/>
    <lineage>
        <taxon>Eukaryota</taxon>
        <taxon>Fungi</taxon>
        <taxon>Fungi incertae sedis</taxon>
        <taxon>Mucoromycota</taxon>
        <taxon>Glomeromycotina</taxon>
        <taxon>Glomeromycetes</taxon>
        <taxon>Glomerales</taxon>
        <taxon>Glomeraceae</taxon>
        <taxon>Rhizophagus</taxon>
    </lineage>
</organism>
<evidence type="ECO:0000256" key="2">
    <source>
        <dbReference type="ARBA" id="ARBA00022692"/>
    </source>
</evidence>
<feature type="domain" description="Ion transport" evidence="8">
    <location>
        <begin position="824"/>
        <end position="1088"/>
    </location>
</feature>
<dbReference type="Proteomes" id="UP000234323">
    <property type="component" value="Unassembled WGS sequence"/>
</dbReference>
<feature type="coiled-coil region" evidence="6">
    <location>
        <begin position="1173"/>
        <end position="1221"/>
    </location>
</feature>
<dbReference type="CDD" id="cd22249">
    <property type="entry name" value="UDM1_RNF168_RNF169-like"/>
    <property type="match status" value="1"/>
</dbReference>
<dbReference type="InterPro" id="IPR005821">
    <property type="entry name" value="Ion_trans_dom"/>
</dbReference>
<dbReference type="PANTHER" id="PTHR10582:SF2">
    <property type="entry name" value="INACTIVE"/>
    <property type="match status" value="1"/>
</dbReference>
<dbReference type="GO" id="GO:0005216">
    <property type="term" value="F:monoatomic ion channel activity"/>
    <property type="evidence" value="ECO:0007669"/>
    <property type="project" value="InterPro"/>
</dbReference>
<evidence type="ECO:0000256" key="7">
    <source>
        <dbReference type="SAM" id="Phobius"/>
    </source>
</evidence>
<evidence type="ECO:0000256" key="1">
    <source>
        <dbReference type="ARBA" id="ARBA00004141"/>
    </source>
</evidence>
<dbReference type="GO" id="GO:0098703">
    <property type="term" value="P:calcium ion import across plasma membrane"/>
    <property type="evidence" value="ECO:0007669"/>
    <property type="project" value="TreeGrafter"/>
</dbReference>
<evidence type="ECO:0000259" key="8">
    <source>
        <dbReference type="Pfam" id="PF00520"/>
    </source>
</evidence>
<dbReference type="SUPFAM" id="SSF82171">
    <property type="entry name" value="DPP6 N-terminal domain-like"/>
    <property type="match status" value="1"/>
</dbReference>
<evidence type="ECO:0000256" key="6">
    <source>
        <dbReference type="SAM" id="Coils"/>
    </source>
</evidence>
<dbReference type="InterPro" id="IPR015943">
    <property type="entry name" value="WD40/YVTN_repeat-like_dom_sf"/>
</dbReference>
<feature type="transmembrane region" description="Helical" evidence="7">
    <location>
        <begin position="948"/>
        <end position="970"/>
    </location>
</feature>